<proteinExistence type="predicted"/>
<dbReference type="AlphaFoldDB" id="A0A2P5DQ56"/>
<sequence length="135" mass="14633">MTTQTENSDKKILIGGLAIPNENGPDVTSSPITTKQVLSPLGLTPSSLPQVITFSVGSDNSSSTKQRQGEISLKKLVRTASQERLNSENLNHGAEKRKTRINEDRAEEVSKRVAFGNLSNILGSEETGAQHHREP</sequence>
<feature type="region of interest" description="Disordered" evidence="1">
    <location>
        <begin position="86"/>
        <end position="105"/>
    </location>
</feature>
<evidence type="ECO:0000256" key="1">
    <source>
        <dbReference type="SAM" id="MobiDB-lite"/>
    </source>
</evidence>
<keyword evidence="3" id="KW-1185">Reference proteome</keyword>
<dbReference type="InParanoid" id="A0A2P5DQ56"/>
<dbReference type="EMBL" id="JXTC01000256">
    <property type="protein sequence ID" value="PON75418.1"/>
    <property type="molecule type" value="Genomic_DNA"/>
</dbReference>
<reference evidence="3" key="1">
    <citation type="submission" date="2016-06" db="EMBL/GenBank/DDBJ databases">
        <title>Parallel loss of symbiosis genes in relatives of nitrogen-fixing non-legume Parasponia.</title>
        <authorList>
            <person name="Van Velzen R."/>
            <person name="Holmer R."/>
            <person name="Bu F."/>
            <person name="Rutten L."/>
            <person name="Van Zeijl A."/>
            <person name="Liu W."/>
            <person name="Santuari L."/>
            <person name="Cao Q."/>
            <person name="Sharma T."/>
            <person name="Shen D."/>
            <person name="Roswanjaya Y."/>
            <person name="Wardhani T."/>
            <person name="Kalhor M.S."/>
            <person name="Jansen J."/>
            <person name="Van den Hoogen J."/>
            <person name="Gungor B."/>
            <person name="Hartog M."/>
            <person name="Hontelez J."/>
            <person name="Verver J."/>
            <person name="Yang W.-C."/>
            <person name="Schijlen E."/>
            <person name="Repin R."/>
            <person name="Schilthuizen M."/>
            <person name="Schranz E."/>
            <person name="Heidstra R."/>
            <person name="Miyata K."/>
            <person name="Fedorova E."/>
            <person name="Kohlen W."/>
            <person name="Bisseling T."/>
            <person name="Smit S."/>
            <person name="Geurts R."/>
        </authorList>
    </citation>
    <scope>NUCLEOTIDE SEQUENCE [LARGE SCALE GENOMIC DNA]</scope>
    <source>
        <strain evidence="3">cv. RG33-2</strain>
    </source>
</reference>
<dbReference type="Proteomes" id="UP000237000">
    <property type="component" value="Unassembled WGS sequence"/>
</dbReference>
<name>A0A2P5DQ56_TREOI</name>
<evidence type="ECO:0000313" key="3">
    <source>
        <dbReference type="Proteomes" id="UP000237000"/>
    </source>
</evidence>
<protein>
    <submittedName>
        <fullName evidence="2">Uncharacterized protein</fullName>
    </submittedName>
</protein>
<feature type="compositionally biased region" description="Basic and acidic residues" evidence="1">
    <location>
        <begin position="93"/>
        <end position="105"/>
    </location>
</feature>
<evidence type="ECO:0000313" key="2">
    <source>
        <dbReference type="EMBL" id="PON75418.1"/>
    </source>
</evidence>
<gene>
    <name evidence="2" type="ORF">TorRG33x02_245120</name>
</gene>
<organism evidence="2 3">
    <name type="scientific">Trema orientale</name>
    <name type="common">Charcoal tree</name>
    <name type="synonym">Celtis orientalis</name>
    <dbReference type="NCBI Taxonomy" id="63057"/>
    <lineage>
        <taxon>Eukaryota</taxon>
        <taxon>Viridiplantae</taxon>
        <taxon>Streptophyta</taxon>
        <taxon>Embryophyta</taxon>
        <taxon>Tracheophyta</taxon>
        <taxon>Spermatophyta</taxon>
        <taxon>Magnoliopsida</taxon>
        <taxon>eudicotyledons</taxon>
        <taxon>Gunneridae</taxon>
        <taxon>Pentapetalae</taxon>
        <taxon>rosids</taxon>
        <taxon>fabids</taxon>
        <taxon>Rosales</taxon>
        <taxon>Cannabaceae</taxon>
        <taxon>Trema</taxon>
    </lineage>
</organism>
<comment type="caution">
    <text evidence="2">The sequence shown here is derived from an EMBL/GenBank/DDBJ whole genome shotgun (WGS) entry which is preliminary data.</text>
</comment>
<accession>A0A2P5DQ56</accession>